<dbReference type="Pfam" id="PF15320">
    <property type="entry name" value="RAM"/>
    <property type="match status" value="1"/>
</dbReference>
<gene>
    <name evidence="5" type="ORF">GDO86_004772</name>
</gene>
<dbReference type="Proteomes" id="UP000812440">
    <property type="component" value="Chromosome 2"/>
</dbReference>
<dbReference type="InterPro" id="IPR028271">
    <property type="entry name" value="RAMAC"/>
</dbReference>
<reference evidence="5" key="1">
    <citation type="thesis" date="2020" institute="ProQuest LLC" country="789 East Eisenhower Parkway, Ann Arbor, MI, USA">
        <title>Comparative Genomics and Chromosome Evolution.</title>
        <authorList>
            <person name="Mudd A.B."/>
        </authorList>
    </citation>
    <scope>NUCLEOTIDE SEQUENCE</scope>
    <source>
        <strain evidence="5">Female2</strain>
        <tissue evidence="5">Blood</tissue>
    </source>
</reference>
<name>A0A8T2KA07_9PIPI</name>
<organism evidence="5 6">
    <name type="scientific">Hymenochirus boettgeri</name>
    <name type="common">Congo dwarf clawed frog</name>
    <dbReference type="NCBI Taxonomy" id="247094"/>
    <lineage>
        <taxon>Eukaryota</taxon>
        <taxon>Metazoa</taxon>
        <taxon>Chordata</taxon>
        <taxon>Craniata</taxon>
        <taxon>Vertebrata</taxon>
        <taxon>Euteleostomi</taxon>
        <taxon>Amphibia</taxon>
        <taxon>Batrachia</taxon>
        <taxon>Anura</taxon>
        <taxon>Pipoidea</taxon>
        <taxon>Pipidae</taxon>
        <taxon>Pipinae</taxon>
        <taxon>Hymenochirus</taxon>
    </lineage>
</organism>
<dbReference type="EMBL" id="JAACNH010000002">
    <property type="protein sequence ID" value="KAG8453083.1"/>
    <property type="molecule type" value="Genomic_DNA"/>
</dbReference>
<dbReference type="GO" id="GO:0031533">
    <property type="term" value="C:mRNA capping enzyme complex"/>
    <property type="evidence" value="ECO:0007669"/>
    <property type="project" value="InterPro"/>
</dbReference>
<feature type="region of interest" description="Disordered" evidence="4">
    <location>
        <begin position="36"/>
        <end position="75"/>
    </location>
</feature>
<comment type="subcellular location">
    <subcellularLocation>
        <location evidence="1">Nucleus</location>
    </subcellularLocation>
</comment>
<comment type="similarity">
    <text evidence="3">Belongs to the RAM family.</text>
</comment>
<feature type="compositionally biased region" description="Basic and acidic residues" evidence="4">
    <location>
        <begin position="36"/>
        <end position="66"/>
    </location>
</feature>
<dbReference type="PANTHER" id="PTHR48168">
    <property type="entry name" value="RNA GUANINE-7 METHYLTRANSFERASE-ACTIVATING SUBUNIT-LIKE (PSEUDOGENE)-RELATED"/>
    <property type="match status" value="1"/>
</dbReference>
<protein>
    <recommendedName>
        <fullName evidence="7">RNMT-activating mini protein</fullName>
    </recommendedName>
</protein>
<comment type="caution">
    <text evidence="5">The sequence shown here is derived from an EMBL/GenBank/DDBJ whole genome shotgun (WGS) entry which is preliminary data.</text>
</comment>
<dbReference type="GO" id="GO:0003723">
    <property type="term" value="F:RNA binding"/>
    <property type="evidence" value="ECO:0007669"/>
    <property type="project" value="InterPro"/>
</dbReference>
<keyword evidence="6" id="KW-1185">Reference proteome</keyword>
<evidence type="ECO:0000256" key="4">
    <source>
        <dbReference type="SAM" id="MobiDB-lite"/>
    </source>
</evidence>
<evidence type="ECO:0008006" key="7">
    <source>
        <dbReference type="Google" id="ProtNLM"/>
    </source>
</evidence>
<evidence type="ECO:0000313" key="5">
    <source>
        <dbReference type="EMBL" id="KAG8453083.1"/>
    </source>
</evidence>
<evidence type="ECO:0000313" key="6">
    <source>
        <dbReference type="Proteomes" id="UP000812440"/>
    </source>
</evidence>
<evidence type="ECO:0000256" key="2">
    <source>
        <dbReference type="ARBA" id="ARBA00023242"/>
    </source>
</evidence>
<proteinExistence type="inferred from homology"/>
<keyword evidence="2" id="KW-0539">Nucleus</keyword>
<dbReference type="PANTHER" id="PTHR48168:SF1">
    <property type="entry name" value="RNA GUANINE-N7 METHYLTRANSFERASE ACTIVATING SUBUNIT-RELATED"/>
    <property type="match status" value="1"/>
</dbReference>
<dbReference type="GO" id="GO:0106005">
    <property type="term" value="P:RNA 5'-cap (guanine-N7)-methylation"/>
    <property type="evidence" value="ECO:0007669"/>
    <property type="project" value="InterPro"/>
</dbReference>
<dbReference type="AlphaFoldDB" id="A0A8T2KA07"/>
<evidence type="ECO:0000256" key="3">
    <source>
        <dbReference type="ARBA" id="ARBA00034716"/>
    </source>
</evidence>
<evidence type="ECO:0000256" key="1">
    <source>
        <dbReference type="ARBA" id="ARBA00004123"/>
    </source>
</evidence>
<accession>A0A8T2KA07</accession>
<dbReference type="OrthoDB" id="5875297at2759"/>
<sequence length="113" mass="13860">MTETGVSAQMYENMFAHRFTADDKDYQEYLKKEPDHPPIVEDWKAGNQRNNDRYRDNRRRGWEPRRNWSSNSYQPYGGGWGNNYNQYRHERSYYSQGRYTHNPNDETFYTDHF</sequence>